<gene>
    <name evidence="6" type="ORF">SCD92_01245</name>
</gene>
<comment type="caution">
    <text evidence="6">The sequence shown here is derived from an EMBL/GenBank/DDBJ whole genome shotgun (WGS) entry which is preliminary data.</text>
</comment>
<keyword evidence="2" id="KW-0547">Nucleotide-binding</keyword>
<keyword evidence="7" id="KW-1185">Reference proteome</keyword>
<keyword evidence="6" id="KW-0966">Cell projection</keyword>
<dbReference type="Pfam" id="PF07238">
    <property type="entry name" value="PilZ"/>
    <property type="match status" value="1"/>
</dbReference>
<keyword evidence="6" id="KW-0282">Flagellum</keyword>
<dbReference type="Pfam" id="PF12945">
    <property type="entry name" value="PilZNR"/>
    <property type="match status" value="1"/>
</dbReference>
<accession>A0ABU4RSU5</accession>
<name>A0ABU4RSU5_9GAMM</name>
<keyword evidence="3" id="KW-0975">Bacterial flagellum</keyword>
<evidence type="ECO:0000259" key="4">
    <source>
        <dbReference type="Pfam" id="PF07238"/>
    </source>
</evidence>
<evidence type="ECO:0000256" key="3">
    <source>
        <dbReference type="ARBA" id="ARBA00023143"/>
    </source>
</evidence>
<sequence length="227" mass="24729">MDFAELKLPHGTSLQLRVTNSSGQPESFASRFVGALPGRSLILSVPRAAGKLARFRPGQRMAVRMMVANGVGVFAATVEAQSSEPFPLLYVSYPETVQFKGIRKSTRIAVELPISVENVSTISSENSKGLMADVSVSGARLELKDAVADIGDEIVVRTQVPVENLNLDWSIRAVVRSRVERSTQEQNQALPAVYGVEFVENAQESLLVLYAYVYSQIVADQTPQDSD</sequence>
<dbReference type="SUPFAM" id="SSF141371">
    <property type="entry name" value="PilZ domain-like"/>
    <property type="match status" value="2"/>
</dbReference>
<organism evidence="6 7">
    <name type="scientific">Gilvimarinus gilvus</name>
    <dbReference type="NCBI Taxonomy" id="3058038"/>
    <lineage>
        <taxon>Bacteria</taxon>
        <taxon>Pseudomonadati</taxon>
        <taxon>Pseudomonadota</taxon>
        <taxon>Gammaproteobacteria</taxon>
        <taxon>Cellvibrionales</taxon>
        <taxon>Cellvibrionaceae</taxon>
        <taxon>Gilvimarinus</taxon>
    </lineage>
</organism>
<evidence type="ECO:0000313" key="6">
    <source>
        <dbReference type="EMBL" id="MDX6847963.1"/>
    </source>
</evidence>
<feature type="domain" description="Type III secretion system flagellar brake protein YcgR PilZN" evidence="5">
    <location>
        <begin position="10"/>
        <end position="94"/>
    </location>
</feature>
<feature type="domain" description="PilZ" evidence="4">
    <location>
        <begin position="103"/>
        <end position="213"/>
    </location>
</feature>
<dbReference type="InterPro" id="IPR009875">
    <property type="entry name" value="PilZ_domain"/>
</dbReference>
<dbReference type="EMBL" id="JAXAFO010000001">
    <property type="protein sequence ID" value="MDX6847963.1"/>
    <property type="molecule type" value="Genomic_DNA"/>
</dbReference>
<reference evidence="6 7" key="1">
    <citation type="submission" date="2023-11" db="EMBL/GenBank/DDBJ databases">
        <title>Gilvimarinus fulvus sp. nov., isolated from the surface of Kelp.</title>
        <authorList>
            <person name="Sun Y.Y."/>
            <person name="Gong Y."/>
            <person name="Du Z.J."/>
        </authorList>
    </citation>
    <scope>NUCLEOTIDE SEQUENCE [LARGE SCALE GENOMIC DNA]</scope>
    <source>
        <strain evidence="6 7">SDUM040013</strain>
    </source>
</reference>
<evidence type="ECO:0000256" key="1">
    <source>
        <dbReference type="ARBA" id="ARBA00022636"/>
    </source>
</evidence>
<dbReference type="Gene3D" id="2.40.10.220">
    <property type="entry name" value="predicted glycosyltransferase like domains"/>
    <property type="match status" value="1"/>
</dbReference>
<keyword evidence="1" id="KW-0973">c-di-GMP</keyword>
<dbReference type="InterPro" id="IPR009926">
    <property type="entry name" value="T3SS_YcgR_PilZN"/>
</dbReference>
<proteinExistence type="predicted"/>
<dbReference type="RefSeq" id="WP_302724557.1">
    <property type="nucleotide sequence ID" value="NZ_JAULRU010000797.1"/>
</dbReference>
<dbReference type="Proteomes" id="UP001273505">
    <property type="component" value="Unassembled WGS sequence"/>
</dbReference>
<dbReference type="Gene3D" id="2.30.110.10">
    <property type="entry name" value="Electron Transport, Fmn-binding Protein, Chain A"/>
    <property type="match status" value="1"/>
</dbReference>
<evidence type="ECO:0000256" key="2">
    <source>
        <dbReference type="ARBA" id="ARBA00022741"/>
    </source>
</evidence>
<evidence type="ECO:0000313" key="7">
    <source>
        <dbReference type="Proteomes" id="UP001273505"/>
    </source>
</evidence>
<evidence type="ECO:0000259" key="5">
    <source>
        <dbReference type="Pfam" id="PF12945"/>
    </source>
</evidence>
<protein>
    <submittedName>
        <fullName evidence="6">Flagellar brake protein</fullName>
    </submittedName>
</protein>
<keyword evidence="6" id="KW-0969">Cilium</keyword>
<dbReference type="InterPro" id="IPR012349">
    <property type="entry name" value="Split_barrel_FMN-bd"/>
</dbReference>